<accession>A0A542DJR0</accession>
<keyword evidence="2" id="KW-0472">Membrane</keyword>
<evidence type="ECO:0000256" key="2">
    <source>
        <dbReference type="SAM" id="Phobius"/>
    </source>
</evidence>
<name>A0A542DJR0_AMYCI</name>
<feature type="transmembrane region" description="Helical" evidence="2">
    <location>
        <begin position="78"/>
        <end position="104"/>
    </location>
</feature>
<protein>
    <submittedName>
        <fullName evidence="3">Uncharacterized protein</fullName>
    </submittedName>
</protein>
<sequence>MNELASASADAPAWPEEPEDTPGPLHQPWRALVALLELVLAALAAWAATACWSSAISTVTTRLPDGTELTSTHYSGDWVGGAVGLATLAAILLVDALRQSLLAVRTRRRKHRKYRH</sequence>
<dbReference type="RefSeq" id="WP_141999003.1">
    <property type="nucleotide sequence ID" value="NZ_VFML01000001.1"/>
</dbReference>
<dbReference type="AlphaFoldDB" id="A0A542DJR0"/>
<feature type="transmembrane region" description="Helical" evidence="2">
    <location>
        <begin position="32"/>
        <end position="58"/>
    </location>
</feature>
<evidence type="ECO:0000313" key="3">
    <source>
        <dbReference type="EMBL" id="TQJ03341.1"/>
    </source>
</evidence>
<organism evidence="3 4">
    <name type="scientific">Amycolatopsis cihanbeyliensis</name>
    <dbReference type="NCBI Taxonomy" id="1128664"/>
    <lineage>
        <taxon>Bacteria</taxon>
        <taxon>Bacillati</taxon>
        <taxon>Actinomycetota</taxon>
        <taxon>Actinomycetes</taxon>
        <taxon>Pseudonocardiales</taxon>
        <taxon>Pseudonocardiaceae</taxon>
        <taxon>Amycolatopsis</taxon>
    </lineage>
</organism>
<proteinExistence type="predicted"/>
<gene>
    <name evidence="3" type="ORF">FB471_3097</name>
</gene>
<dbReference type="OrthoDB" id="3638706at2"/>
<evidence type="ECO:0000313" key="4">
    <source>
        <dbReference type="Proteomes" id="UP000320876"/>
    </source>
</evidence>
<keyword evidence="2" id="KW-1133">Transmembrane helix</keyword>
<evidence type="ECO:0000256" key="1">
    <source>
        <dbReference type="SAM" id="MobiDB-lite"/>
    </source>
</evidence>
<keyword evidence="2" id="KW-0812">Transmembrane</keyword>
<feature type="region of interest" description="Disordered" evidence="1">
    <location>
        <begin position="1"/>
        <end position="23"/>
    </location>
</feature>
<dbReference type="EMBL" id="VFML01000001">
    <property type="protein sequence ID" value="TQJ03341.1"/>
    <property type="molecule type" value="Genomic_DNA"/>
</dbReference>
<keyword evidence="4" id="KW-1185">Reference proteome</keyword>
<comment type="caution">
    <text evidence="3">The sequence shown here is derived from an EMBL/GenBank/DDBJ whole genome shotgun (WGS) entry which is preliminary data.</text>
</comment>
<dbReference type="Proteomes" id="UP000320876">
    <property type="component" value="Unassembled WGS sequence"/>
</dbReference>
<reference evidence="3 4" key="1">
    <citation type="submission" date="2019-06" db="EMBL/GenBank/DDBJ databases">
        <title>Sequencing the genomes of 1000 actinobacteria strains.</title>
        <authorList>
            <person name="Klenk H.-P."/>
        </authorList>
    </citation>
    <scope>NUCLEOTIDE SEQUENCE [LARGE SCALE GENOMIC DNA]</scope>
    <source>
        <strain evidence="3 4">DSM 45679</strain>
    </source>
</reference>